<accession>A0ABN1DCJ6</accession>
<dbReference type="NCBIfam" id="TIGR02391">
    <property type="entry name" value="hypoth_ymh"/>
    <property type="match status" value="1"/>
</dbReference>
<reference evidence="2 3" key="1">
    <citation type="journal article" date="2019" name="Int. J. Syst. Evol. Microbiol.">
        <title>The Global Catalogue of Microorganisms (GCM) 10K type strain sequencing project: providing services to taxonomists for standard genome sequencing and annotation.</title>
        <authorList>
            <consortium name="The Broad Institute Genomics Platform"/>
            <consortium name="The Broad Institute Genome Sequencing Center for Infectious Disease"/>
            <person name="Wu L."/>
            <person name="Ma J."/>
        </authorList>
    </citation>
    <scope>NUCLEOTIDE SEQUENCE [LARGE SCALE GENOMIC DNA]</scope>
    <source>
        <strain evidence="2 3">JCM 14331</strain>
    </source>
</reference>
<protein>
    <recommendedName>
        <fullName evidence="1">Conserved hypothetical protein CHP02391 domain-containing protein</fullName>
    </recommendedName>
</protein>
<proteinExistence type="predicted"/>
<keyword evidence="3" id="KW-1185">Reference proteome</keyword>
<evidence type="ECO:0000313" key="2">
    <source>
        <dbReference type="EMBL" id="GAA0539214.1"/>
    </source>
</evidence>
<gene>
    <name evidence="2" type="ORF">GCM10009098_03450</name>
</gene>
<dbReference type="InterPro" id="IPR012654">
    <property type="entry name" value="CHP02391"/>
</dbReference>
<feature type="domain" description="Conserved hypothetical protein CHP02391" evidence="1">
    <location>
        <begin position="102"/>
        <end position="218"/>
    </location>
</feature>
<sequence length="224" mass="25315">MEMLDELKALQRSRKDGMPFSSLIEFEDWADSVLPFLSYHQPYETEFNQAVTGATVTYRMEDYQDSSTCMNNAIGILNKAVKKMELDSRLQEIPQVGFEDLLHPAIVASSLNLYVNGHLRESVLNSITAIFDLIRQRTGVMEDGDRLIGQVFSINDPVLILSELKSESGQNDQKGFMQIYKGAYQGIRNPKAHTLNHDLNEMKAAQYLVFASMLARRIDEASNA</sequence>
<dbReference type="Proteomes" id="UP001501169">
    <property type="component" value="Unassembled WGS sequence"/>
</dbReference>
<dbReference type="EMBL" id="BAAAEO010000001">
    <property type="protein sequence ID" value="GAA0539214.1"/>
    <property type="molecule type" value="Genomic_DNA"/>
</dbReference>
<organism evidence="2 3">
    <name type="scientific">Rheinheimera aquimaris</name>
    <dbReference type="NCBI Taxonomy" id="412437"/>
    <lineage>
        <taxon>Bacteria</taxon>
        <taxon>Pseudomonadati</taxon>
        <taxon>Pseudomonadota</taxon>
        <taxon>Gammaproteobacteria</taxon>
        <taxon>Chromatiales</taxon>
        <taxon>Chromatiaceae</taxon>
        <taxon>Rheinheimera</taxon>
    </lineage>
</organism>
<evidence type="ECO:0000313" key="3">
    <source>
        <dbReference type="Proteomes" id="UP001501169"/>
    </source>
</evidence>
<evidence type="ECO:0000259" key="1">
    <source>
        <dbReference type="Pfam" id="PF09509"/>
    </source>
</evidence>
<comment type="caution">
    <text evidence="2">The sequence shown here is derived from an EMBL/GenBank/DDBJ whole genome shotgun (WGS) entry which is preliminary data.</text>
</comment>
<name>A0ABN1DCJ6_9GAMM</name>
<dbReference type="Pfam" id="PF09509">
    <property type="entry name" value="Hypoth_Ymh"/>
    <property type="match status" value="1"/>
</dbReference>